<dbReference type="Proteomes" id="UP000012672">
    <property type="component" value="Chromosome"/>
</dbReference>
<protein>
    <submittedName>
        <fullName evidence="2">Uncharacterized protein</fullName>
    </submittedName>
</protein>
<organism evidence="2 3">
    <name type="scientific">Methanomethylophilus alvi (strain Mx1201)</name>
    <dbReference type="NCBI Taxonomy" id="1236689"/>
    <lineage>
        <taxon>Archaea</taxon>
        <taxon>Methanobacteriati</taxon>
        <taxon>Thermoplasmatota</taxon>
        <taxon>Thermoplasmata</taxon>
        <taxon>Methanomassiliicoccales</taxon>
        <taxon>Methanomethylophilaceae</taxon>
        <taxon>Methanomethylophilus</taxon>
    </lineage>
</organism>
<reference evidence="2 3" key="1">
    <citation type="journal article" date="2012" name="J. Bacteriol.">
        <title>Genome sequence of 'Candidatus Methanomethylophilus alvus' Mx1201, a methanogenic archaeon from the human gut belonging to a seventh order of methanogens.</title>
        <authorList>
            <person name="Borrel G."/>
            <person name="Harris H.M."/>
            <person name="Tottey W."/>
            <person name="Mihajlovski A."/>
            <person name="Parisot N."/>
            <person name="Peyretaillade E."/>
            <person name="Peyret P."/>
            <person name="Gribaldo S."/>
            <person name="O'Toole P.W."/>
            <person name="Brugere J.F."/>
        </authorList>
    </citation>
    <scope>NUCLEOTIDE SEQUENCE [LARGE SCALE GENOMIC DNA]</scope>
    <source>
        <strain evidence="2 3">Mx1201</strain>
    </source>
</reference>
<dbReference type="GeneID" id="78828398"/>
<gene>
    <name evidence="2" type="ORF">MMALV_11130</name>
</gene>
<dbReference type="RefSeq" id="WP_015504993.1">
    <property type="nucleotide sequence ID" value="NC_020913.1"/>
</dbReference>
<evidence type="ECO:0000313" key="2">
    <source>
        <dbReference type="EMBL" id="AGI85846.1"/>
    </source>
</evidence>
<sequence>MTFGRRKKNPRLSYSGGERPKKTKEYVLKKSDKTKEDKPVAKKK</sequence>
<accession>M9SC27</accession>
<keyword evidence="3" id="KW-1185">Reference proteome</keyword>
<dbReference type="HOGENOM" id="CLU_3210577_0_0_2"/>
<evidence type="ECO:0000256" key="1">
    <source>
        <dbReference type="SAM" id="MobiDB-lite"/>
    </source>
</evidence>
<evidence type="ECO:0000313" key="3">
    <source>
        <dbReference type="Proteomes" id="UP000012672"/>
    </source>
</evidence>
<dbReference type="EMBL" id="CP004049">
    <property type="protein sequence ID" value="AGI85846.1"/>
    <property type="molecule type" value="Genomic_DNA"/>
</dbReference>
<feature type="compositionally biased region" description="Basic and acidic residues" evidence="1">
    <location>
        <begin position="18"/>
        <end position="44"/>
    </location>
</feature>
<name>M9SC27_METAX</name>
<proteinExistence type="predicted"/>
<dbReference type="KEGG" id="max:MMALV_11130"/>
<feature type="region of interest" description="Disordered" evidence="1">
    <location>
        <begin position="1"/>
        <end position="44"/>
    </location>
</feature>
<dbReference type="InParanoid" id="M9SC27"/>
<dbReference type="AlphaFoldDB" id="M9SC27"/>
<feature type="compositionally biased region" description="Basic residues" evidence="1">
    <location>
        <begin position="1"/>
        <end position="10"/>
    </location>
</feature>